<evidence type="ECO:0000256" key="10">
    <source>
        <dbReference type="ARBA" id="ARBA00022692"/>
    </source>
</evidence>
<comment type="function">
    <text evidence="17">Member of the two-component regulatory system PhoR/PhoB involved in the phosphate regulon genes expression. PhoR may function as a membrane-associated protein kinase that phosphorylates PhoB in response to environmental signals.</text>
</comment>
<keyword evidence="8" id="KW-0592">Phosphate transport</keyword>
<dbReference type="NCBIfam" id="NF008235">
    <property type="entry name" value="PRK11006.1"/>
    <property type="match status" value="1"/>
</dbReference>
<dbReference type="SUPFAM" id="SSF47384">
    <property type="entry name" value="Homodimeric domain of signal transducing histidine kinase"/>
    <property type="match status" value="1"/>
</dbReference>
<dbReference type="GO" id="GO:0006817">
    <property type="term" value="P:phosphate ion transport"/>
    <property type="evidence" value="ECO:0007669"/>
    <property type="project" value="UniProtKB-KW"/>
</dbReference>
<accession>A0A1H8GCX6</accession>
<dbReference type="SMART" id="SM00091">
    <property type="entry name" value="PAS"/>
    <property type="match status" value="1"/>
</dbReference>
<dbReference type="Gene3D" id="3.30.565.10">
    <property type="entry name" value="Histidine kinase-like ATPase, C-terminal domain"/>
    <property type="match status" value="1"/>
</dbReference>
<dbReference type="InterPro" id="IPR050351">
    <property type="entry name" value="BphY/WalK/GraS-like"/>
</dbReference>
<dbReference type="NCBIfam" id="TIGR02966">
    <property type="entry name" value="phoR_proteo"/>
    <property type="match status" value="1"/>
</dbReference>
<dbReference type="Pfam" id="PF13188">
    <property type="entry name" value="PAS_8"/>
    <property type="match status" value="1"/>
</dbReference>
<evidence type="ECO:0000256" key="12">
    <source>
        <dbReference type="ARBA" id="ARBA00022777"/>
    </source>
</evidence>
<dbReference type="InterPro" id="IPR021766">
    <property type="entry name" value="PhoR_N"/>
</dbReference>
<proteinExistence type="predicted"/>
<evidence type="ECO:0000256" key="6">
    <source>
        <dbReference type="ARBA" id="ARBA00022475"/>
    </source>
</evidence>
<keyword evidence="15" id="KW-0902">Two-component regulatory system</keyword>
<dbReference type="InterPro" id="IPR036890">
    <property type="entry name" value="HATPase_C_sf"/>
</dbReference>
<keyword evidence="9" id="KW-0808">Transferase</keyword>
<dbReference type="PRINTS" id="PR00344">
    <property type="entry name" value="BCTRLSENSOR"/>
</dbReference>
<dbReference type="Pfam" id="PF02518">
    <property type="entry name" value="HATPase_c"/>
    <property type="match status" value="1"/>
</dbReference>
<keyword evidence="5" id="KW-0813">Transport</keyword>
<evidence type="ECO:0000256" key="11">
    <source>
        <dbReference type="ARBA" id="ARBA00022741"/>
    </source>
</evidence>
<dbReference type="InterPro" id="IPR004358">
    <property type="entry name" value="Sig_transdc_His_kin-like_C"/>
</dbReference>
<evidence type="ECO:0000259" key="18">
    <source>
        <dbReference type="PROSITE" id="PS50109"/>
    </source>
</evidence>
<dbReference type="Gene3D" id="1.10.287.130">
    <property type="match status" value="1"/>
</dbReference>
<dbReference type="InterPro" id="IPR035965">
    <property type="entry name" value="PAS-like_dom_sf"/>
</dbReference>
<dbReference type="CDD" id="cd00082">
    <property type="entry name" value="HisKA"/>
    <property type="match status" value="1"/>
</dbReference>
<dbReference type="RefSeq" id="WP_090633212.1">
    <property type="nucleotide sequence ID" value="NZ_FOCP01000017.1"/>
</dbReference>
<dbReference type="PANTHER" id="PTHR45453">
    <property type="entry name" value="PHOSPHATE REGULON SENSOR PROTEIN PHOR"/>
    <property type="match status" value="1"/>
</dbReference>
<keyword evidence="7" id="KW-0597">Phosphoprotein</keyword>
<evidence type="ECO:0000256" key="9">
    <source>
        <dbReference type="ARBA" id="ARBA00022679"/>
    </source>
</evidence>
<comment type="subcellular location">
    <subcellularLocation>
        <location evidence="2">Cell membrane</location>
    </subcellularLocation>
</comment>
<dbReference type="AlphaFoldDB" id="A0A1H8GCX6"/>
<dbReference type="SUPFAM" id="SSF55874">
    <property type="entry name" value="ATPase domain of HSP90 chaperone/DNA topoisomerase II/histidine kinase"/>
    <property type="match status" value="1"/>
</dbReference>
<dbReference type="STRING" id="917.SAMN05216326_10181"/>
<evidence type="ECO:0000256" key="8">
    <source>
        <dbReference type="ARBA" id="ARBA00022592"/>
    </source>
</evidence>
<reference evidence="19 20" key="1">
    <citation type="submission" date="2016-10" db="EMBL/GenBank/DDBJ databases">
        <authorList>
            <person name="de Groot N.N."/>
        </authorList>
    </citation>
    <scope>NUCLEOTIDE SEQUENCE [LARGE SCALE GENOMIC DNA]</scope>
    <source>
        <strain evidence="19 20">Nm22</strain>
    </source>
</reference>
<dbReference type="SUPFAM" id="SSF55785">
    <property type="entry name" value="PYP-like sensor domain (PAS domain)"/>
    <property type="match status" value="1"/>
</dbReference>
<evidence type="ECO:0000256" key="15">
    <source>
        <dbReference type="ARBA" id="ARBA00023012"/>
    </source>
</evidence>
<evidence type="ECO:0000256" key="2">
    <source>
        <dbReference type="ARBA" id="ARBA00004236"/>
    </source>
</evidence>
<evidence type="ECO:0000313" key="20">
    <source>
        <dbReference type="Proteomes" id="UP000199459"/>
    </source>
</evidence>
<dbReference type="InterPro" id="IPR000014">
    <property type="entry name" value="PAS"/>
</dbReference>
<dbReference type="GO" id="GO:0004721">
    <property type="term" value="F:phosphoprotein phosphatase activity"/>
    <property type="evidence" value="ECO:0007669"/>
    <property type="project" value="InterPro"/>
</dbReference>
<dbReference type="InterPro" id="IPR005467">
    <property type="entry name" value="His_kinase_dom"/>
</dbReference>
<comment type="catalytic activity">
    <reaction evidence="1">
        <text>ATP + protein L-histidine = ADP + protein N-phospho-L-histidine.</text>
        <dbReference type="EC" id="2.7.13.3"/>
    </reaction>
</comment>
<evidence type="ECO:0000256" key="5">
    <source>
        <dbReference type="ARBA" id="ARBA00022448"/>
    </source>
</evidence>
<dbReference type="PROSITE" id="PS50109">
    <property type="entry name" value="HIS_KIN"/>
    <property type="match status" value="1"/>
</dbReference>
<keyword evidence="10" id="KW-0812">Transmembrane</keyword>
<evidence type="ECO:0000256" key="3">
    <source>
        <dbReference type="ARBA" id="ARBA00012438"/>
    </source>
</evidence>
<evidence type="ECO:0000256" key="13">
    <source>
        <dbReference type="ARBA" id="ARBA00022840"/>
    </source>
</evidence>
<evidence type="ECO:0000256" key="17">
    <source>
        <dbReference type="ARBA" id="ARBA00025207"/>
    </source>
</evidence>
<dbReference type="EC" id="2.7.13.3" evidence="3"/>
<organism evidence="19 20">
    <name type="scientific">Nitrosomonas marina</name>
    <dbReference type="NCBI Taxonomy" id="917"/>
    <lineage>
        <taxon>Bacteria</taxon>
        <taxon>Pseudomonadati</taxon>
        <taxon>Pseudomonadota</taxon>
        <taxon>Betaproteobacteria</taxon>
        <taxon>Nitrosomonadales</taxon>
        <taxon>Nitrosomonadaceae</taxon>
        <taxon>Nitrosomonas</taxon>
    </lineage>
</organism>
<evidence type="ECO:0000256" key="14">
    <source>
        <dbReference type="ARBA" id="ARBA00022989"/>
    </source>
</evidence>
<keyword evidence="13" id="KW-0067">ATP-binding</keyword>
<name>A0A1H8GCX6_9PROT</name>
<dbReference type="OrthoDB" id="9813151at2"/>
<dbReference type="Proteomes" id="UP000199459">
    <property type="component" value="Unassembled WGS sequence"/>
</dbReference>
<dbReference type="Pfam" id="PF00512">
    <property type="entry name" value="HisKA"/>
    <property type="match status" value="1"/>
</dbReference>
<sequence length="434" mass="49369">MFSYWRRLGIVLLIALIALLIGLFTETLIGLSVFSVSLLWLVVHHTKHLAALEQWLLISDHTPSSIPAGSGIWDNIFALLARYVRTQNQSRQLINLELKQLQSVTAAMPDGIVILDERDHIEWCDPVAEKHLGINLELDLGHQITNMVRQRSFVEYLGARKYNKPLVLKQMRHHRLTLLMQLVPYGNKQKLLISRDITSYERIEAMRRDFIANVSHELRTPLTVIIGYLEMLTAEPDIDMEMQNQALSAMTEQTLRMQHLVEDLLTLSRLEDNLNKLTESTVDIVPILHELRREAESLSSGRHTVEISVDSEDQILASREELRSAFSNLISNAIRYTPEGGAIGIRWAVSNGKGLFTVWDTGVGIEPEHIPRLTERFYRVDSSRSRETGGTGLGLAIVKHILNRHQARLKIKSEIGKGSEFSIEFPEKRLVTKS</sequence>
<keyword evidence="14" id="KW-1133">Transmembrane helix</keyword>
<dbReference type="Pfam" id="PF11808">
    <property type="entry name" value="PhoR"/>
    <property type="match status" value="1"/>
</dbReference>
<keyword evidence="6" id="KW-1003">Cell membrane</keyword>
<keyword evidence="16" id="KW-0472">Membrane</keyword>
<dbReference type="SMART" id="SM00388">
    <property type="entry name" value="HisKA"/>
    <property type="match status" value="1"/>
</dbReference>
<dbReference type="GO" id="GO:0000155">
    <property type="term" value="F:phosphorelay sensor kinase activity"/>
    <property type="evidence" value="ECO:0007669"/>
    <property type="project" value="InterPro"/>
</dbReference>
<gene>
    <name evidence="19" type="ORF">SAMN05216325_11739</name>
</gene>
<dbReference type="PANTHER" id="PTHR45453:SF1">
    <property type="entry name" value="PHOSPHATE REGULON SENSOR PROTEIN PHOR"/>
    <property type="match status" value="1"/>
</dbReference>
<dbReference type="InterPro" id="IPR003594">
    <property type="entry name" value="HATPase_dom"/>
</dbReference>
<dbReference type="InterPro" id="IPR014310">
    <property type="entry name" value="Sig_transdc_His_kinase_PhoR"/>
</dbReference>
<evidence type="ECO:0000256" key="1">
    <source>
        <dbReference type="ARBA" id="ARBA00000085"/>
    </source>
</evidence>
<dbReference type="FunFam" id="1.10.287.130:FF:000008">
    <property type="entry name" value="Two-component sensor histidine kinase"/>
    <property type="match status" value="1"/>
</dbReference>
<dbReference type="GO" id="GO:0005524">
    <property type="term" value="F:ATP binding"/>
    <property type="evidence" value="ECO:0007669"/>
    <property type="project" value="UniProtKB-KW"/>
</dbReference>
<dbReference type="GO" id="GO:0016036">
    <property type="term" value="P:cellular response to phosphate starvation"/>
    <property type="evidence" value="ECO:0007669"/>
    <property type="project" value="TreeGrafter"/>
</dbReference>
<dbReference type="GO" id="GO:0005886">
    <property type="term" value="C:plasma membrane"/>
    <property type="evidence" value="ECO:0007669"/>
    <property type="project" value="UniProtKB-SubCell"/>
</dbReference>
<evidence type="ECO:0000256" key="4">
    <source>
        <dbReference type="ARBA" id="ARBA00019665"/>
    </source>
</evidence>
<evidence type="ECO:0000313" key="19">
    <source>
        <dbReference type="EMBL" id="SEN41357.1"/>
    </source>
</evidence>
<dbReference type="EMBL" id="FOCP01000017">
    <property type="protein sequence ID" value="SEN41357.1"/>
    <property type="molecule type" value="Genomic_DNA"/>
</dbReference>
<dbReference type="Gene3D" id="3.30.450.20">
    <property type="entry name" value="PAS domain"/>
    <property type="match status" value="1"/>
</dbReference>
<dbReference type="FunFam" id="3.30.565.10:FF:000032">
    <property type="entry name" value="Phosphate regulon sensor histidine kinase PhoR"/>
    <property type="match status" value="1"/>
</dbReference>
<evidence type="ECO:0000256" key="7">
    <source>
        <dbReference type="ARBA" id="ARBA00022553"/>
    </source>
</evidence>
<keyword evidence="11" id="KW-0547">Nucleotide-binding</keyword>
<protein>
    <recommendedName>
        <fullName evidence="4">Phosphate regulon sensor protein PhoR</fullName>
        <ecNumber evidence="3">2.7.13.3</ecNumber>
    </recommendedName>
</protein>
<evidence type="ECO:0000256" key="16">
    <source>
        <dbReference type="ARBA" id="ARBA00023136"/>
    </source>
</evidence>
<feature type="domain" description="Histidine kinase" evidence="18">
    <location>
        <begin position="213"/>
        <end position="429"/>
    </location>
</feature>
<dbReference type="SMART" id="SM00387">
    <property type="entry name" value="HATPase_c"/>
    <property type="match status" value="1"/>
</dbReference>
<keyword evidence="12 19" id="KW-0418">Kinase</keyword>
<dbReference type="InterPro" id="IPR036097">
    <property type="entry name" value="HisK_dim/P_sf"/>
</dbReference>
<dbReference type="InterPro" id="IPR003661">
    <property type="entry name" value="HisK_dim/P_dom"/>
</dbReference>